<gene>
    <name evidence="1" type="ORF">LJ657_13875</name>
</gene>
<evidence type="ECO:0000313" key="1">
    <source>
        <dbReference type="EMBL" id="MCD9874751.1"/>
    </source>
</evidence>
<keyword evidence="2" id="KW-1185">Reference proteome</keyword>
<name>A0A9Q3Z4T3_9ACTN</name>
<dbReference type="AlphaFoldDB" id="A0A9Q3Z4T3"/>
<dbReference type="Proteomes" id="UP001108029">
    <property type="component" value="Unassembled WGS sequence"/>
</dbReference>
<reference evidence="1" key="1">
    <citation type="submission" date="2021-12" db="EMBL/GenBank/DDBJ databases">
        <authorList>
            <person name="Lee J.-H."/>
            <person name="Kim S.-B."/>
        </authorList>
    </citation>
    <scope>NUCLEOTIDE SEQUENCE</scope>
    <source>
        <strain evidence="1">NR30</strain>
    </source>
</reference>
<organism evidence="1 2">
    <name type="scientific">Streptomyces guryensis</name>
    <dbReference type="NCBI Taxonomy" id="2886947"/>
    <lineage>
        <taxon>Bacteria</taxon>
        <taxon>Bacillati</taxon>
        <taxon>Actinomycetota</taxon>
        <taxon>Actinomycetes</taxon>
        <taxon>Kitasatosporales</taxon>
        <taxon>Streptomycetaceae</taxon>
        <taxon>Streptomyces</taxon>
    </lineage>
</organism>
<dbReference type="EMBL" id="JAJSBI010000005">
    <property type="protein sequence ID" value="MCD9874751.1"/>
    <property type="molecule type" value="Genomic_DNA"/>
</dbReference>
<accession>A0A9Q3Z4T3</accession>
<dbReference type="RefSeq" id="WP_232648886.1">
    <property type="nucleotide sequence ID" value="NZ_JAJSBI010000005.1"/>
</dbReference>
<proteinExistence type="predicted"/>
<sequence>MRFGTELVSFAQDDDGVSAVLRDADGAE</sequence>
<comment type="caution">
    <text evidence="1">The sequence shown here is derived from an EMBL/GenBank/DDBJ whole genome shotgun (WGS) entry which is preliminary data.</text>
</comment>
<feature type="non-terminal residue" evidence="1">
    <location>
        <position position="28"/>
    </location>
</feature>
<evidence type="ECO:0000313" key="2">
    <source>
        <dbReference type="Proteomes" id="UP001108029"/>
    </source>
</evidence>
<protein>
    <submittedName>
        <fullName evidence="1">Uncharacterized protein</fullName>
    </submittedName>
</protein>